<dbReference type="SUPFAM" id="SSF54495">
    <property type="entry name" value="UBC-like"/>
    <property type="match status" value="1"/>
</dbReference>
<dbReference type="Proteomes" id="UP000813463">
    <property type="component" value="Chromosome 5"/>
</dbReference>
<protein>
    <submittedName>
        <fullName evidence="5">Probable ubiquitin-conjugating enzyme E2 25</fullName>
    </submittedName>
</protein>
<keyword evidence="2" id="KW-0833">Ubl conjugation pathway</keyword>
<evidence type="ECO:0000256" key="2">
    <source>
        <dbReference type="ARBA" id="ARBA00022786"/>
    </source>
</evidence>
<proteinExistence type="predicted"/>
<evidence type="ECO:0000313" key="4">
    <source>
        <dbReference type="Proteomes" id="UP000813463"/>
    </source>
</evidence>
<organism evidence="4 5">
    <name type="scientific">Spinacia oleracea</name>
    <name type="common">Spinach</name>
    <dbReference type="NCBI Taxonomy" id="3562"/>
    <lineage>
        <taxon>Eukaryota</taxon>
        <taxon>Viridiplantae</taxon>
        <taxon>Streptophyta</taxon>
        <taxon>Embryophyta</taxon>
        <taxon>Tracheophyta</taxon>
        <taxon>Spermatophyta</taxon>
        <taxon>Magnoliopsida</taxon>
        <taxon>eudicotyledons</taxon>
        <taxon>Gunneridae</taxon>
        <taxon>Pentapetalae</taxon>
        <taxon>Caryophyllales</taxon>
        <taxon>Chenopodiaceae</taxon>
        <taxon>Chenopodioideae</taxon>
        <taxon>Anserineae</taxon>
        <taxon>Spinacia</taxon>
    </lineage>
</organism>
<gene>
    <name evidence="5" type="primary">LOC130461870</name>
</gene>
<evidence type="ECO:0000259" key="3">
    <source>
        <dbReference type="PROSITE" id="PS50127"/>
    </source>
</evidence>
<dbReference type="PROSITE" id="PS50127">
    <property type="entry name" value="UBC_2"/>
    <property type="match status" value="1"/>
</dbReference>
<dbReference type="PANTHER" id="PTHR46116:SF13">
    <property type="entry name" value="UBIQUITIN-CONJUGATING ENZYME E2 24-RELATED"/>
    <property type="match status" value="1"/>
</dbReference>
<name>A0ABM3QRX1_SPIOL</name>
<reference evidence="4" key="1">
    <citation type="journal article" date="2021" name="Nat. Commun.">
        <title>Genomic analyses provide insights into spinach domestication and the genetic basis of agronomic traits.</title>
        <authorList>
            <person name="Cai X."/>
            <person name="Sun X."/>
            <person name="Xu C."/>
            <person name="Sun H."/>
            <person name="Wang X."/>
            <person name="Ge C."/>
            <person name="Zhang Z."/>
            <person name="Wang Q."/>
            <person name="Fei Z."/>
            <person name="Jiao C."/>
            <person name="Wang Q."/>
        </authorList>
    </citation>
    <scope>NUCLEOTIDE SEQUENCE [LARGE SCALE GENOMIC DNA]</scope>
    <source>
        <strain evidence="4">cv. Varoflay</strain>
    </source>
</reference>
<evidence type="ECO:0000313" key="5">
    <source>
        <dbReference type="RefSeq" id="XP_056686105.1"/>
    </source>
</evidence>
<keyword evidence="1" id="KW-0808">Transferase</keyword>
<dbReference type="InterPro" id="IPR000608">
    <property type="entry name" value="UBC"/>
</dbReference>
<dbReference type="InterPro" id="IPR016135">
    <property type="entry name" value="UBQ-conjugating_enzyme/RWD"/>
</dbReference>
<reference evidence="5" key="2">
    <citation type="submission" date="2025-08" db="UniProtKB">
        <authorList>
            <consortium name="RefSeq"/>
        </authorList>
    </citation>
    <scope>IDENTIFICATION</scope>
    <source>
        <tissue evidence="5">Leaf</tissue>
    </source>
</reference>
<dbReference type="RefSeq" id="XP_056686105.1">
    <property type="nucleotide sequence ID" value="XM_056830127.1"/>
</dbReference>
<evidence type="ECO:0000256" key="1">
    <source>
        <dbReference type="ARBA" id="ARBA00022679"/>
    </source>
</evidence>
<keyword evidence="4" id="KW-1185">Reference proteome</keyword>
<feature type="domain" description="UBC core" evidence="3">
    <location>
        <begin position="66"/>
        <end position="237"/>
    </location>
</feature>
<sequence>MAETTPIFPVKSEIEEILDDVDQSFITFQNFDVHSFPPYDHHFIVNPPPPERPKFFGSRRQNEELDFKNRIEREWDLLRDNLPKTIAVRVYEGRKQFMRVAIIGLTGSPYAYGLFFFDIFLPKEYPSKPPLIFHHHSHKPLDWNPTLLNKNKNKNSNYYSNKGGSGSGSHYRWDPQTSNIRHMLESIQANELRFLKIYDNVGEKDFLLSHRNMIRTLRSPPEGFGVFVQGYFRKYSHAILLNFKLRRDLSVCQKRTNLFFMLVEAFEGNGSYCKHLVYGVKRVVTSQDKMVVNGEASMGELARRALLKTNSLITNWFCDNDSDGRDRYRTIHHH</sequence>
<dbReference type="PANTHER" id="PTHR46116">
    <property type="entry name" value="(E3-INDEPENDENT) E2 UBIQUITIN-CONJUGATING ENZYME"/>
    <property type="match status" value="1"/>
</dbReference>
<accession>A0ABM3QRX1</accession>
<dbReference type="Gene3D" id="3.10.110.10">
    <property type="entry name" value="Ubiquitin Conjugating Enzyme"/>
    <property type="match status" value="1"/>
</dbReference>
<dbReference type="Pfam" id="PF00179">
    <property type="entry name" value="UQ_con"/>
    <property type="match status" value="1"/>
</dbReference>
<dbReference type="GeneID" id="130461870"/>